<evidence type="ECO:0000256" key="1">
    <source>
        <dbReference type="SAM" id="MobiDB-lite"/>
    </source>
</evidence>
<dbReference type="InParanoid" id="A0A1Y2FM24"/>
<sequence>MLARRVAVDLNDGHALLAVLVSALAPSRPANSGSLSSARRAAANPSRYISHRAYSTTAATASPTPSRPRSSAPEQAHADETRRRFCDLAVRERLAEERDAGYEGPIASTSAVTLDSPAPPLAGPPPATAAASRPPHSKSRLPATSTPFPLLKSLRSAQRLSPGASPSSLLASQRPILYDDESDAQHPPTPPPPIAFLPQADGPNPHLLSAALLQAIFLGASAMGLLMRKRVRNDGGKARAMDDGREEDILDDMVVQRRWAMEELETRRKEGELALDDVPALNLLLSAYAEVDPEVSVDWEKQMSNLERNGEKIALLQRRKMGLERVASLLAQFDRRALKPDHWTVLAVLAFANPKDSPSIKALDESAFGQSQPVLTEWAWKAYAELDSAGTTTSAVTTEAHLTIIHTFVQFLDSPLSDSLPPNTRRKMLTSISSRFLPWSSSSTTLPSPPPSLLLQLGLLALHARCTNIVTPLITESLLPPRERQSLALAILEAASIDEEWRQNRDLIRFVCETLVDAITALCKTTRREELDIPLLERASRLLIEGFGVDIPLEPFIVSLLVTHLRLPDGHSLFSPDFLTYILTSLINARQPSSAYRIFSLIPRPHRTTRHYYPLLRSHHHRTGRNAWQELQERWAAKEIRPEVKAWEARLTGLIQAGSGGGMAPSKNGPSTTRAINRRRAKEALELADQDLLLLQKHGIARSTKLSNKFLKLSSKASDEPSWRRHVGRQWRDVEEASAGVVGGEGGQEDEGRRRSKAVRGKVDEATRVIMVGRHLESSDRGPRSSSYGKKQIREMKEELAKGERSMHRRFGKGGRRAPEEQEKVDILPNIVLNSLTRWPREINTETLVKLAAQSLNIDLSSSSFPRSPSSPPTTLLGLTIDPQPIPTPDQFSMLRRPAYRTLLKAFRNRGERMYHRRLLERLQVEERWVRRKAMGLDRGEEPSEGEMA</sequence>
<keyword evidence="3" id="KW-1185">Reference proteome</keyword>
<feature type="compositionally biased region" description="Basic residues" evidence="1">
    <location>
        <begin position="807"/>
        <end position="816"/>
    </location>
</feature>
<feature type="compositionally biased region" description="Low complexity" evidence="1">
    <location>
        <begin position="55"/>
        <end position="73"/>
    </location>
</feature>
<organism evidence="2 3">
    <name type="scientific">Leucosporidium creatinivorum</name>
    <dbReference type="NCBI Taxonomy" id="106004"/>
    <lineage>
        <taxon>Eukaryota</taxon>
        <taxon>Fungi</taxon>
        <taxon>Dikarya</taxon>
        <taxon>Basidiomycota</taxon>
        <taxon>Pucciniomycotina</taxon>
        <taxon>Microbotryomycetes</taxon>
        <taxon>Leucosporidiales</taxon>
        <taxon>Leucosporidium</taxon>
    </lineage>
</organism>
<dbReference type="AlphaFoldDB" id="A0A1Y2FM24"/>
<proteinExistence type="predicted"/>
<protein>
    <submittedName>
        <fullName evidence="2">Uncharacterized protein</fullName>
    </submittedName>
</protein>
<reference evidence="2 3" key="1">
    <citation type="submission" date="2016-07" db="EMBL/GenBank/DDBJ databases">
        <title>Pervasive Adenine N6-methylation of Active Genes in Fungi.</title>
        <authorList>
            <consortium name="DOE Joint Genome Institute"/>
            <person name="Mondo S.J."/>
            <person name="Dannebaum R.O."/>
            <person name="Kuo R.C."/>
            <person name="Labutti K."/>
            <person name="Haridas S."/>
            <person name="Kuo A."/>
            <person name="Salamov A."/>
            <person name="Ahrendt S.R."/>
            <person name="Lipzen A."/>
            <person name="Sullivan W."/>
            <person name="Andreopoulos W.B."/>
            <person name="Clum A."/>
            <person name="Lindquist E."/>
            <person name="Daum C."/>
            <person name="Ramamoorthy G.K."/>
            <person name="Gryganskyi A."/>
            <person name="Culley D."/>
            <person name="Magnuson J.K."/>
            <person name="James T.Y."/>
            <person name="O'Malley M.A."/>
            <person name="Stajich J.E."/>
            <person name="Spatafora J.W."/>
            <person name="Visel A."/>
            <person name="Grigoriev I.V."/>
        </authorList>
    </citation>
    <scope>NUCLEOTIDE SEQUENCE [LARGE SCALE GENOMIC DNA]</scope>
    <source>
        <strain evidence="2 3">62-1032</strain>
    </source>
</reference>
<feature type="region of interest" description="Disordered" evidence="1">
    <location>
        <begin position="800"/>
        <end position="821"/>
    </location>
</feature>
<feature type="region of interest" description="Disordered" evidence="1">
    <location>
        <begin position="735"/>
        <end position="760"/>
    </location>
</feature>
<evidence type="ECO:0000313" key="3">
    <source>
        <dbReference type="Proteomes" id="UP000193467"/>
    </source>
</evidence>
<dbReference type="EMBL" id="MCGR01000017">
    <property type="protein sequence ID" value="ORY84647.1"/>
    <property type="molecule type" value="Genomic_DNA"/>
</dbReference>
<feature type="region of interest" description="Disordered" evidence="1">
    <location>
        <begin position="46"/>
        <end position="83"/>
    </location>
</feature>
<comment type="caution">
    <text evidence="2">The sequence shown here is derived from an EMBL/GenBank/DDBJ whole genome shotgun (WGS) entry which is preliminary data.</text>
</comment>
<dbReference type="STRING" id="106004.A0A1Y2FM24"/>
<dbReference type="Proteomes" id="UP000193467">
    <property type="component" value="Unassembled WGS sequence"/>
</dbReference>
<name>A0A1Y2FM24_9BASI</name>
<dbReference type="OrthoDB" id="2536711at2759"/>
<accession>A0A1Y2FM24</accession>
<feature type="compositionally biased region" description="Pro residues" evidence="1">
    <location>
        <begin position="117"/>
        <end position="127"/>
    </location>
</feature>
<feature type="region of interest" description="Disordered" evidence="1">
    <location>
        <begin position="96"/>
        <end position="147"/>
    </location>
</feature>
<evidence type="ECO:0000313" key="2">
    <source>
        <dbReference type="EMBL" id="ORY84647.1"/>
    </source>
</evidence>
<feature type="region of interest" description="Disordered" evidence="1">
    <location>
        <begin position="180"/>
        <end position="201"/>
    </location>
</feature>
<gene>
    <name evidence="2" type="ORF">BCR35DRAFT_302948</name>
</gene>